<feature type="region of interest" description="Disordered" evidence="11">
    <location>
        <begin position="311"/>
        <end position="382"/>
    </location>
</feature>
<feature type="domain" description="ABC transporter" evidence="12">
    <location>
        <begin position="5"/>
        <end position="235"/>
    </location>
</feature>
<evidence type="ECO:0000256" key="10">
    <source>
        <dbReference type="ARBA" id="ARBA00049985"/>
    </source>
</evidence>
<evidence type="ECO:0000256" key="7">
    <source>
        <dbReference type="ARBA" id="ARBA00022967"/>
    </source>
</evidence>
<dbReference type="InterPro" id="IPR050763">
    <property type="entry name" value="ABC_transporter_ATP-binding"/>
</dbReference>
<feature type="compositionally biased region" description="Basic and acidic residues" evidence="11">
    <location>
        <begin position="324"/>
        <end position="342"/>
    </location>
</feature>
<evidence type="ECO:0000256" key="9">
    <source>
        <dbReference type="ARBA" id="ARBA00023251"/>
    </source>
</evidence>
<keyword evidence="4" id="KW-1003">Cell membrane</keyword>
<dbReference type="GO" id="GO:0043215">
    <property type="term" value="P:daunorubicin transport"/>
    <property type="evidence" value="ECO:0007669"/>
    <property type="project" value="InterPro"/>
</dbReference>
<gene>
    <name evidence="13" type="ORF">GKJPGBOP_03068</name>
</gene>
<reference evidence="13 14" key="1">
    <citation type="submission" date="2018-11" db="EMBL/GenBank/DDBJ databases">
        <title>Whole genome sequence of Streptomyces paromomycinus NBRC 15454(T).</title>
        <authorList>
            <person name="Komaki H."/>
            <person name="Tamura T."/>
        </authorList>
    </citation>
    <scope>NUCLEOTIDE SEQUENCE [LARGE SCALE GENOMIC DNA]</scope>
    <source>
        <strain evidence="13 14">NBRC 15454</strain>
    </source>
</reference>
<dbReference type="Proteomes" id="UP000286746">
    <property type="component" value="Unassembled WGS sequence"/>
</dbReference>
<sequence length="382" mass="40127">MPGAIYAEGLVKTFGKVRALDGVDLDVPEGTVLGLLGPNGAGKTTAVRVLTTLLQPDRGTAVVAGIDVLKHPDAVRRSIGLSGQFAAVDEYLTGRENLTMVGRLYQMGGRAAKARATELLERFHLTDAGDRPAKTYSGGMRRRLDLAAALVVSPPVMFMDEPTTGLDPRNRQQLWEVIQELVAGGTTLLLTTQYLEEADHLAHDICVVDHGRVIARGTSDELKARTGGERVEVVVHAAEHIGTADEVLRGFGKGASKIEQHTRKITVPVTGGAKLLAEVIRELDVRGVEIDDIGLRRPTLDDVFISLTGHAAETAEGNGGDGDGDGKDRDGKDRDGKDRDGGDTAEGGEDGNGKPGDGDGGATAAGDAPAGRRSAAGKGQRR</sequence>
<dbReference type="Gene3D" id="3.40.50.300">
    <property type="entry name" value="P-loop containing nucleotide triphosphate hydrolases"/>
    <property type="match status" value="1"/>
</dbReference>
<comment type="similarity">
    <text evidence="10">Belongs to the ABC transporter superfamily. Drug exporter-1 (DrugE1) (TC 3.A.1.105) family.</text>
</comment>
<evidence type="ECO:0000313" key="13">
    <source>
        <dbReference type="EMBL" id="GCD43387.1"/>
    </source>
</evidence>
<evidence type="ECO:0000259" key="12">
    <source>
        <dbReference type="PROSITE" id="PS50893"/>
    </source>
</evidence>
<dbReference type="GO" id="GO:0005524">
    <property type="term" value="F:ATP binding"/>
    <property type="evidence" value="ECO:0007669"/>
    <property type="project" value="UniProtKB-KW"/>
</dbReference>
<evidence type="ECO:0000256" key="8">
    <source>
        <dbReference type="ARBA" id="ARBA00023136"/>
    </source>
</evidence>
<dbReference type="RefSeq" id="WP_170251705.1">
    <property type="nucleotide sequence ID" value="NZ_BHZD01000001.1"/>
</dbReference>
<dbReference type="InterPro" id="IPR003593">
    <property type="entry name" value="AAA+_ATPase"/>
</dbReference>
<comment type="caution">
    <text evidence="13">The sequence shown here is derived from an EMBL/GenBank/DDBJ whole genome shotgun (WGS) entry which is preliminary data.</text>
</comment>
<dbReference type="Pfam" id="PF13732">
    <property type="entry name" value="DrrA1-3_C"/>
    <property type="match status" value="1"/>
</dbReference>
<evidence type="ECO:0000256" key="2">
    <source>
        <dbReference type="ARBA" id="ARBA00012191"/>
    </source>
</evidence>
<dbReference type="GO" id="GO:0016887">
    <property type="term" value="F:ATP hydrolysis activity"/>
    <property type="evidence" value="ECO:0007669"/>
    <property type="project" value="InterPro"/>
</dbReference>
<dbReference type="SMART" id="SM00382">
    <property type="entry name" value="AAA"/>
    <property type="match status" value="1"/>
</dbReference>
<name>A0A401W236_STREY</name>
<comment type="subcellular location">
    <subcellularLocation>
        <location evidence="1">Cell membrane</location>
        <topology evidence="1">Peripheral membrane protein</topology>
        <orientation evidence="1">Cytoplasmic side</orientation>
    </subcellularLocation>
</comment>
<dbReference type="EC" id="7.6.2.2" evidence="2"/>
<keyword evidence="7" id="KW-1278">Translocase</keyword>
<organism evidence="13 14">
    <name type="scientific">Streptomyces paromomycinus</name>
    <name type="common">Streptomyces rimosus subsp. paromomycinus</name>
    <dbReference type="NCBI Taxonomy" id="92743"/>
    <lineage>
        <taxon>Bacteria</taxon>
        <taxon>Bacillati</taxon>
        <taxon>Actinomycetota</taxon>
        <taxon>Actinomycetes</taxon>
        <taxon>Kitasatosporales</taxon>
        <taxon>Streptomycetaceae</taxon>
        <taxon>Streptomyces</taxon>
    </lineage>
</organism>
<dbReference type="EMBL" id="BHZD01000001">
    <property type="protein sequence ID" value="GCD43387.1"/>
    <property type="molecule type" value="Genomic_DNA"/>
</dbReference>
<accession>A0A401W236</accession>
<feature type="compositionally biased region" description="Gly residues" evidence="11">
    <location>
        <begin position="353"/>
        <end position="363"/>
    </location>
</feature>
<dbReference type="InterPro" id="IPR017871">
    <property type="entry name" value="ABC_transporter-like_CS"/>
</dbReference>
<keyword evidence="9" id="KW-0046">Antibiotic resistance</keyword>
<evidence type="ECO:0000256" key="1">
    <source>
        <dbReference type="ARBA" id="ARBA00004413"/>
    </source>
</evidence>
<proteinExistence type="inferred from homology"/>
<dbReference type="PROSITE" id="PS50893">
    <property type="entry name" value="ABC_TRANSPORTER_2"/>
    <property type="match status" value="1"/>
</dbReference>
<dbReference type="AlphaFoldDB" id="A0A401W236"/>
<dbReference type="SUPFAM" id="SSF52540">
    <property type="entry name" value="P-loop containing nucleoside triphosphate hydrolases"/>
    <property type="match status" value="1"/>
</dbReference>
<dbReference type="InterPro" id="IPR003439">
    <property type="entry name" value="ABC_transporter-like_ATP-bd"/>
</dbReference>
<keyword evidence="5" id="KW-0547">Nucleotide-binding</keyword>
<dbReference type="GO" id="GO:1900753">
    <property type="term" value="P:doxorubicin transport"/>
    <property type="evidence" value="ECO:0007669"/>
    <property type="project" value="InterPro"/>
</dbReference>
<evidence type="ECO:0000256" key="3">
    <source>
        <dbReference type="ARBA" id="ARBA00022448"/>
    </source>
</evidence>
<protein>
    <recommendedName>
        <fullName evidence="2">ABC-type xenobiotic transporter</fullName>
        <ecNumber evidence="2">7.6.2.2</ecNumber>
    </recommendedName>
</protein>
<dbReference type="PANTHER" id="PTHR42711:SF19">
    <property type="entry name" value="DOXORUBICIN RESISTANCE ATP-BINDING PROTEIN DRRA"/>
    <property type="match status" value="1"/>
</dbReference>
<keyword evidence="8" id="KW-0472">Membrane</keyword>
<evidence type="ECO:0000256" key="5">
    <source>
        <dbReference type="ARBA" id="ARBA00022741"/>
    </source>
</evidence>
<evidence type="ECO:0000313" key="14">
    <source>
        <dbReference type="Proteomes" id="UP000286746"/>
    </source>
</evidence>
<evidence type="ECO:0000256" key="6">
    <source>
        <dbReference type="ARBA" id="ARBA00022840"/>
    </source>
</evidence>
<dbReference type="Pfam" id="PF00005">
    <property type="entry name" value="ABC_tran"/>
    <property type="match status" value="1"/>
</dbReference>
<dbReference type="InterPro" id="IPR005894">
    <property type="entry name" value="DrrA"/>
</dbReference>
<dbReference type="FunFam" id="3.40.50.300:FF:000589">
    <property type="entry name" value="ABC transporter, ATP-binding subunit"/>
    <property type="match status" value="1"/>
</dbReference>
<dbReference type="PANTHER" id="PTHR42711">
    <property type="entry name" value="ABC TRANSPORTER ATP-BINDING PROTEIN"/>
    <property type="match status" value="1"/>
</dbReference>
<keyword evidence="3" id="KW-0813">Transport</keyword>
<keyword evidence="14" id="KW-1185">Reference proteome</keyword>
<dbReference type="NCBIfam" id="TIGR01188">
    <property type="entry name" value="drrA"/>
    <property type="match status" value="1"/>
</dbReference>
<dbReference type="GO" id="GO:0008559">
    <property type="term" value="F:ABC-type xenobiotic transporter activity"/>
    <property type="evidence" value="ECO:0007669"/>
    <property type="project" value="UniProtKB-EC"/>
</dbReference>
<dbReference type="PROSITE" id="PS00211">
    <property type="entry name" value="ABC_TRANSPORTER_1"/>
    <property type="match status" value="1"/>
</dbReference>
<dbReference type="InterPro" id="IPR027417">
    <property type="entry name" value="P-loop_NTPase"/>
</dbReference>
<evidence type="ECO:0000256" key="11">
    <source>
        <dbReference type="SAM" id="MobiDB-lite"/>
    </source>
</evidence>
<dbReference type="InterPro" id="IPR025302">
    <property type="entry name" value="DrrA1/2-like_C"/>
</dbReference>
<dbReference type="GO" id="GO:0046677">
    <property type="term" value="P:response to antibiotic"/>
    <property type="evidence" value="ECO:0007669"/>
    <property type="project" value="UniProtKB-KW"/>
</dbReference>
<evidence type="ECO:0000256" key="4">
    <source>
        <dbReference type="ARBA" id="ARBA00022475"/>
    </source>
</evidence>
<keyword evidence="6 13" id="KW-0067">ATP-binding</keyword>
<dbReference type="GO" id="GO:0005886">
    <property type="term" value="C:plasma membrane"/>
    <property type="evidence" value="ECO:0007669"/>
    <property type="project" value="UniProtKB-SubCell"/>
</dbReference>